<dbReference type="HOGENOM" id="CLU_2999053_0_0_1"/>
<sequence length="57" mass="6657">MEQKIKRIKTSKEHHASSTTPWKPLFFMGVVNSQQTFHIDQTSFNQGIAFALRCYQL</sequence>
<dbReference type="EnsemblMetazoa" id="tetur15g02260.1">
    <property type="protein sequence ID" value="tetur15g02260.1"/>
    <property type="gene ID" value="tetur15g02260"/>
</dbReference>
<proteinExistence type="predicted"/>
<protein>
    <submittedName>
        <fullName evidence="2">Uncharacterized protein</fullName>
    </submittedName>
</protein>
<dbReference type="Proteomes" id="UP000015104">
    <property type="component" value="Unassembled WGS sequence"/>
</dbReference>
<evidence type="ECO:0000313" key="3">
    <source>
        <dbReference type="Proteomes" id="UP000015104"/>
    </source>
</evidence>
<evidence type="ECO:0000313" key="2">
    <source>
        <dbReference type="EnsemblMetazoa" id="tetur15g02260.1"/>
    </source>
</evidence>
<reference evidence="3" key="1">
    <citation type="submission" date="2011-08" db="EMBL/GenBank/DDBJ databases">
        <authorList>
            <person name="Rombauts S."/>
        </authorList>
    </citation>
    <scope>NUCLEOTIDE SEQUENCE</scope>
    <source>
        <strain evidence="3">London</strain>
    </source>
</reference>
<reference evidence="2" key="2">
    <citation type="submission" date="2015-06" db="UniProtKB">
        <authorList>
            <consortium name="EnsemblMetazoa"/>
        </authorList>
    </citation>
    <scope>IDENTIFICATION</scope>
</reference>
<organism evidence="2 3">
    <name type="scientific">Tetranychus urticae</name>
    <name type="common">Two-spotted spider mite</name>
    <dbReference type="NCBI Taxonomy" id="32264"/>
    <lineage>
        <taxon>Eukaryota</taxon>
        <taxon>Metazoa</taxon>
        <taxon>Ecdysozoa</taxon>
        <taxon>Arthropoda</taxon>
        <taxon>Chelicerata</taxon>
        <taxon>Arachnida</taxon>
        <taxon>Acari</taxon>
        <taxon>Acariformes</taxon>
        <taxon>Trombidiformes</taxon>
        <taxon>Prostigmata</taxon>
        <taxon>Eleutherengona</taxon>
        <taxon>Raphignathae</taxon>
        <taxon>Tetranychoidea</taxon>
        <taxon>Tetranychidae</taxon>
        <taxon>Tetranychus</taxon>
    </lineage>
</organism>
<evidence type="ECO:0000256" key="1">
    <source>
        <dbReference type="SAM" id="MobiDB-lite"/>
    </source>
</evidence>
<name>T1KMN4_TETUR</name>
<dbReference type="EMBL" id="CAEY01000248">
    <property type="status" value="NOT_ANNOTATED_CDS"/>
    <property type="molecule type" value="Genomic_DNA"/>
</dbReference>
<accession>T1KMN4</accession>
<feature type="compositionally biased region" description="Basic and acidic residues" evidence="1">
    <location>
        <begin position="1"/>
        <end position="16"/>
    </location>
</feature>
<keyword evidence="3" id="KW-1185">Reference proteome</keyword>
<feature type="region of interest" description="Disordered" evidence="1">
    <location>
        <begin position="1"/>
        <end position="20"/>
    </location>
</feature>
<dbReference type="AlphaFoldDB" id="T1KMN4"/>